<evidence type="ECO:0000256" key="3">
    <source>
        <dbReference type="SAM" id="MobiDB-lite"/>
    </source>
</evidence>
<comment type="subcellular location">
    <subcellularLocation>
        <location evidence="1">Nucleus</location>
    </subcellularLocation>
</comment>
<name>A0A444WY94_ARAHY</name>
<dbReference type="InterPro" id="IPR003877">
    <property type="entry name" value="SPRY_dom"/>
</dbReference>
<dbReference type="SUPFAM" id="SSF49899">
    <property type="entry name" value="Concanavalin A-like lectins/glucanases"/>
    <property type="match status" value="1"/>
</dbReference>
<dbReference type="EMBL" id="SDMP01000020">
    <property type="protein sequence ID" value="RYQ82370.1"/>
    <property type="molecule type" value="Genomic_DNA"/>
</dbReference>
<dbReference type="Proteomes" id="UP000289738">
    <property type="component" value="Chromosome B10"/>
</dbReference>
<dbReference type="CDD" id="cd12884">
    <property type="entry name" value="SPRY_hnRNP"/>
    <property type="match status" value="1"/>
</dbReference>
<dbReference type="Gene3D" id="2.60.120.920">
    <property type="match status" value="1"/>
</dbReference>
<feature type="domain" description="SPRY" evidence="4">
    <location>
        <begin position="96"/>
        <end position="243"/>
    </location>
</feature>
<dbReference type="Gene3D" id="3.40.50.300">
    <property type="entry name" value="P-loop containing nucleotide triphosphate hydrolases"/>
    <property type="match status" value="1"/>
</dbReference>
<dbReference type="GO" id="GO:0005634">
    <property type="term" value="C:nucleus"/>
    <property type="evidence" value="ECO:0007669"/>
    <property type="project" value="UniProtKB-SubCell"/>
</dbReference>
<accession>A0A444WY94</accession>
<dbReference type="InterPro" id="IPR013320">
    <property type="entry name" value="ConA-like_dom_sf"/>
</dbReference>
<evidence type="ECO:0000259" key="4">
    <source>
        <dbReference type="SMART" id="SM00449"/>
    </source>
</evidence>
<dbReference type="GO" id="GO:0000380">
    <property type="term" value="P:alternative mRNA splicing, via spliceosome"/>
    <property type="evidence" value="ECO:0007669"/>
    <property type="project" value="TreeGrafter"/>
</dbReference>
<proteinExistence type="predicted"/>
<dbReference type="InterPro" id="IPR043136">
    <property type="entry name" value="B30.2/SPRY_sf"/>
</dbReference>
<feature type="compositionally biased region" description="Polar residues" evidence="3">
    <location>
        <begin position="575"/>
        <end position="594"/>
    </location>
</feature>
<evidence type="ECO:0000256" key="1">
    <source>
        <dbReference type="ARBA" id="ARBA00004123"/>
    </source>
</evidence>
<dbReference type="AlphaFoldDB" id="A0A444WY94"/>
<gene>
    <name evidence="5" type="ORF">Ahy_B10g100953</name>
</gene>
<evidence type="ECO:0000256" key="2">
    <source>
        <dbReference type="ARBA" id="ARBA00023242"/>
    </source>
</evidence>
<dbReference type="SMART" id="SM00449">
    <property type="entry name" value="SPRY"/>
    <property type="match status" value="1"/>
</dbReference>
<dbReference type="InterPro" id="IPR027417">
    <property type="entry name" value="P-loop_NTPase"/>
</dbReference>
<dbReference type="GO" id="GO:0003723">
    <property type="term" value="F:RNA binding"/>
    <property type="evidence" value="ECO:0007669"/>
    <property type="project" value="TreeGrafter"/>
</dbReference>
<keyword evidence="2" id="KW-0539">Nucleus</keyword>
<sequence length="629" mass="70407">MASTKRQLWEEWIPNSTNTMTPRHFVSSPRVVLNQADCDLGIQFSILSSTIIFLGSLKDAAFNFNVESDGLVGYGLHDQGFAYCWSGARANVGITTGRYCFGCKIVSLQQVPMEDTDFEERHICRLGISRGDDMLGELGETKYSFGYDGTGKFSHEEKSSDYGKRFGVGDTIVCCIDLEGKPMASIGFSKNGKWLGTALHFFPSPLGLGVVDSPVEDLQWKSALFPHVLLKNVVVKMQFSLEDGLVPQEGFKPWASAIEDRNIIMGPAFSDQSNCEVIMMVGLPASGKTTWAEKWVEEHPEKRYALLGTKLILDKMKLNDCGERFDRLMDQVTGVFNVLLTRAAIIPRNYIIDQTNVHKNARKHKLKPFADYQKIAVVVFPNPEELKVRCDKRFKETGKKVPPDSLKNIIANYVLPKSMDMPNSDEYFDQVKFVELSRDESQMYLDQMKQDLTSISNSSSSQLQCSDSFHSLAGSPLQNQESFTGGVNHGQGIHSQIYPSNYRMPSQVNTNVHVVDQHHGSMNSFFEVDPGSQIPPVPRAPSPCGRYPINRNEANEAFPISNAATMPFDYHRSYNDNSGFQRHLQTPSSATPDSVSPIGIPKPSLRPPDISFPDYKPYPGNTPQRPRYY</sequence>
<dbReference type="PANTHER" id="PTHR12381">
    <property type="entry name" value="HETEROGENEOUS NUCLEAR RIBONUCLEOPROTEIN U FAMILY MEMBER"/>
    <property type="match status" value="1"/>
</dbReference>
<comment type="caution">
    <text evidence="5">The sequence shown here is derived from an EMBL/GenBank/DDBJ whole genome shotgun (WGS) entry which is preliminary data.</text>
</comment>
<keyword evidence="6" id="KW-1185">Reference proteome</keyword>
<reference evidence="5 6" key="1">
    <citation type="submission" date="2019-01" db="EMBL/GenBank/DDBJ databases">
        <title>Sequencing of cultivated peanut Arachis hypogaea provides insights into genome evolution and oil improvement.</title>
        <authorList>
            <person name="Chen X."/>
        </authorList>
    </citation>
    <scope>NUCLEOTIDE SEQUENCE [LARGE SCALE GENOMIC DNA]</scope>
    <source>
        <strain evidence="6">cv. Fuhuasheng</strain>
        <tissue evidence="5">Leaves</tissue>
    </source>
</reference>
<feature type="region of interest" description="Disordered" evidence="3">
    <location>
        <begin position="574"/>
        <end position="629"/>
    </location>
</feature>
<protein>
    <recommendedName>
        <fullName evidence="4">SPRY domain-containing protein</fullName>
    </recommendedName>
</protein>
<dbReference type="PANTHER" id="PTHR12381:SF56">
    <property type="entry name" value="B30.2_SPRY DOMAIN-CONTAINING PROTEIN-RELATED"/>
    <property type="match status" value="1"/>
</dbReference>
<organism evidence="5 6">
    <name type="scientific">Arachis hypogaea</name>
    <name type="common">Peanut</name>
    <dbReference type="NCBI Taxonomy" id="3818"/>
    <lineage>
        <taxon>Eukaryota</taxon>
        <taxon>Viridiplantae</taxon>
        <taxon>Streptophyta</taxon>
        <taxon>Embryophyta</taxon>
        <taxon>Tracheophyta</taxon>
        <taxon>Spermatophyta</taxon>
        <taxon>Magnoliopsida</taxon>
        <taxon>eudicotyledons</taxon>
        <taxon>Gunneridae</taxon>
        <taxon>Pentapetalae</taxon>
        <taxon>rosids</taxon>
        <taxon>fabids</taxon>
        <taxon>Fabales</taxon>
        <taxon>Fabaceae</taxon>
        <taxon>Papilionoideae</taxon>
        <taxon>50 kb inversion clade</taxon>
        <taxon>dalbergioids sensu lato</taxon>
        <taxon>Dalbergieae</taxon>
        <taxon>Pterocarpus clade</taxon>
        <taxon>Arachis</taxon>
    </lineage>
</organism>
<evidence type="ECO:0000313" key="5">
    <source>
        <dbReference type="EMBL" id="RYQ82370.1"/>
    </source>
</evidence>
<evidence type="ECO:0000313" key="6">
    <source>
        <dbReference type="Proteomes" id="UP000289738"/>
    </source>
</evidence>
<dbReference type="SUPFAM" id="SSF52540">
    <property type="entry name" value="P-loop containing nucleoside triphosphate hydrolases"/>
    <property type="match status" value="1"/>
</dbReference>
<dbReference type="STRING" id="3818.A0A444WY94"/>
<dbReference type="Pfam" id="PF13671">
    <property type="entry name" value="AAA_33"/>
    <property type="match status" value="1"/>
</dbReference>
<dbReference type="InterPro" id="IPR035778">
    <property type="entry name" value="SPRY_hnRNP_U"/>
</dbReference>
<dbReference type="Pfam" id="PF00622">
    <property type="entry name" value="SPRY"/>
    <property type="match status" value="1"/>
</dbReference>